<dbReference type="AlphaFoldDB" id="A0A8H6QL31"/>
<keyword evidence="2" id="KW-1185">Reference proteome</keyword>
<protein>
    <submittedName>
        <fullName evidence="1">Uncharacterized protein</fullName>
    </submittedName>
</protein>
<reference evidence="1" key="1">
    <citation type="submission" date="2020-06" db="EMBL/GenBank/DDBJ databases">
        <title>Draft genome sequences of strains closely related to Aspergillus parafelis and Aspergillus hiratsukae.</title>
        <authorList>
            <person name="Dos Santos R.A.C."/>
            <person name="Rivero-Menendez O."/>
            <person name="Steenwyk J.L."/>
            <person name="Mead M.E."/>
            <person name="Goldman G.H."/>
            <person name="Alastruey-Izquierdo A."/>
            <person name="Rokas A."/>
        </authorList>
    </citation>
    <scope>NUCLEOTIDE SEQUENCE</scope>
    <source>
        <strain evidence="1">CNM-CM7691</strain>
    </source>
</reference>
<name>A0A8H6QL31_9EURO</name>
<sequence length="260" mass="28733">MTQDGTMVLSSELALTSIYPPTDFTGFKALKDAVTAKATSLRRGGHNQANRQELGSVVRLTYFPDIETLMVKVPSREHEIAHTNFGQLITRKVDRMNIPPAQFMALGSKIQVAGGRSLVVRELEWRKKLAEIYALSRLDLCAGLLPILQSSVPPTVKWCIDLSLSVPKDVWGVYLLVLQKPDQKTAIYVGSSTAVLPVYRGLRTRLQQHNVGKFVPPFVQKAKDDGSNGAVKVVLLIKIVAQRKMVRIFESSARFGGFAT</sequence>
<evidence type="ECO:0000313" key="2">
    <source>
        <dbReference type="Proteomes" id="UP000641853"/>
    </source>
</evidence>
<proteinExistence type="predicted"/>
<accession>A0A8H6QL31</accession>
<comment type="caution">
    <text evidence="1">The sequence shown here is derived from an EMBL/GenBank/DDBJ whole genome shotgun (WGS) entry which is preliminary data.</text>
</comment>
<gene>
    <name evidence="1" type="ORF">CNMCM7691_005451</name>
</gene>
<dbReference type="EMBL" id="JACBAG010001926">
    <property type="protein sequence ID" value="KAF7174983.1"/>
    <property type="molecule type" value="Genomic_DNA"/>
</dbReference>
<evidence type="ECO:0000313" key="1">
    <source>
        <dbReference type="EMBL" id="KAF7174983.1"/>
    </source>
</evidence>
<dbReference type="Proteomes" id="UP000641853">
    <property type="component" value="Unassembled WGS sequence"/>
</dbReference>
<organism evidence="1 2">
    <name type="scientific">Aspergillus felis</name>
    <dbReference type="NCBI Taxonomy" id="1287682"/>
    <lineage>
        <taxon>Eukaryota</taxon>
        <taxon>Fungi</taxon>
        <taxon>Dikarya</taxon>
        <taxon>Ascomycota</taxon>
        <taxon>Pezizomycotina</taxon>
        <taxon>Eurotiomycetes</taxon>
        <taxon>Eurotiomycetidae</taxon>
        <taxon>Eurotiales</taxon>
        <taxon>Aspergillaceae</taxon>
        <taxon>Aspergillus</taxon>
        <taxon>Aspergillus subgen. Fumigati</taxon>
    </lineage>
</organism>